<dbReference type="OrthoDB" id="1447028at2"/>
<organism evidence="1 2">
    <name type="scientific">Gramella jeungdoensis</name>
    <dbReference type="NCBI Taxonomy" id="708091"/>
    <lineage>
        <taxon>Bacteria</taxon>
        <taxon>Pseudomonadati</taxon>
        <taxon>Bacteroidota</taxon>
        <taxon>Flavobacteriia</taxon>
        <taxon>Flavobacteriales</taxon>
        <taxon>Flavobacteriaceae</taxon>
        <taxon>Christiangramia</taxon>
    </lineage>
</organism>
<proteinExistence type="predicted"/>
<name>A0A4Y8AUS4_9FLAO</name>
<keyword evidence="2" id="KW-1185">Reference proteome</keyword>
<comment type="caution">
    <text evidence="1">The sequence shown here is derived from an EMBL/GenBank/DDBJ whole genome shotgun (WGS) entry which is preliminary data.</text>
</comment>
<evidence type="ECO:0000313" key="2">
    <source>
        <dbReference type="Proteomes" id="UP000298517"/>
    </source>
</evidence>
<sequence length="108" mass="12720">MKESVFKLEKYRATGSKVFTGRDKGKYVREKSKFDQIEEDSEKVIFVIPDNLFSINPSFFEELLINVVLKLGKKGFFEKFEFRNAGVYKYEKPLMDAVDRILRENHAL</sequence>
<evidence type="ECO:0000313" key="1">
    <source>
        <dbReference type="EMBL" id="TEW75132.1"/>
    </source>
</evidence>
<reference evidence="1 2" key="1">
    <citation type="journal article" date="2011" name="J. Microbiol.">
        <title>Gramella jeungdoensis sp. nov., isolated from a solar saltern in Korea.</title>
        <authorList>
            <person name="Joung Y."/>
            <person name="Kim H."/>
            <person name="Jang T."/>
            <person name="Ahn T.S."/>
            <person name="Joh K."/>
        </authorList>
    </citation>
    <scope>NUCLEOTIDE SEQUENCE [LARGE SCALE GENOMIC DNA]</scope>
    <source>
        <strain evidence="1 2">KCTC 23123</strain>
    </source>
</reference>
<dbReference type="AlphaFoldDB" id="A0A4Y8AUS4"/>
<accession>A0A4Y8AUS4</accession>
<dbReference type="Proteomes" id="UP000298517">
    <property type="component" value="Unassembled WGS sequence"/>
</dbReference>
<gene>
    <name evidence="1" type="ORF">E2488_06310</name>
</gene>
<protein>
    <submittedName>
        <fullName evidence="1">DUF4325 domain-containing protein</fullName>
    </submittedName>
</protein>
<dbReference type="EMBL" id="SNQI01000002">
    <property type="protein sequence ID" value="TEW75132.1"/>
    <property type="molecule type" value="Genomic_DNA"/>
</dbReference>
<dbReference type="RefSeq" id="WP_134247502.1">
    <property type="nucleotide sequence ID" value="NZ_SNQI01000002.1"/>
</dbReference>